<dbReference type="GO" id="GO:0004197">
    <property type="term" value="F:cysteine-type endopeptidase activity"/>
    <property type="evidence" value="ECO:0007669"/>
    <property type="project" value="InterPro"/>
</dbReference>
<keyword evidence="4" id="KW-0175">Coiled coil</keyword>
<evidence type="ECO:0000259" key="5">
    <source>
        <dbReference type="Pfam" id="PF00656"/>
    </source>
</evidence>
<keyword evidence="2" id="KW-0677">Repeat</keyword>
<dbReference type="GO" id="GO:0043130">
    <property type="term" value="F:ubiquitin binding"/>
    <property type="evidence" value="ECO:0007669"/>
    <property type="project" value="TreeGrafter"/>
</dbReference>
<feature type="repeat" description="WD" evidence="3">
    <location>
        <begin position="1220"/>
        <end position="1260"/>
    </location>
</feature>
<feature type="domain" description="Peptidase C14 caspase" evidence="5">
    <location>
        <begin position="132"/>
        <end position="372"/>
    </location>
</feature>
<evidence type="ECO:0000256" key="2">
    <source>
        <dbReference type="ARBA" id="ARBA00022737"/>
    </source>
</evidence>
<dbReference type="GO" id="GO:0043161">
    <property type="term" value="P:proteasome-mediated ubiquitin-dependent protein catabolic process"/>
    <property type="evidence" value="ECO:0007669"/>
    <property type="project" value="TreeGrafter"/>
</dbReference>
<dbReference type="InterPro" id="IPR001680">
    <property type="entry name" value="WD40_rpt"/>
</dbReference>
<evidence type="ECO:0000256" key="1">
    <source>
        <dbReference type="ARBA" id="ARBA00022574"/>
    </source>
</evidence>
<evidence type="ECO:0000256" key="4">
    <source>
        <dbReference type="SAM" id="Coils"/>
    </source>
</evidence>
<organism evidence="6 7">
    <name type="scientific">Uabimicrobium amorphum</name>
    <dbReference type="NCBI Taxonomy" id="2596890"/>
    <lineage>
        <taxon>Bacteria</taxon>
        <taxon>Pseudomonadati</taxon>
        <taxon>Planctomycetota</taxon>
        <taxon>Candidatus Uabimicrobiia</taxon>
        <taxon>Candidatus Uabimicrobiales</taxon>
        <taxon>Candidatus Uabimicrobiaceae</taxon>
        <taxon>Candidatus Uabimicrobium</taxon>
    </lineage>
</organism>
<feature type="repeat" description="WD" evidence="3">
    <location>
        <begin position="1261"/>
        <end position="1294"/>
    </location>
</feature>
<dbReference type="PROSITE" id="PS50082">
    <property type="entry name" value="WD_REPEATS_2"/>
    <property type="match status" value="13"/>
</dbReference>
<dbReference type="InterPro" id="IPR020472">
    <property type="entry name" value="WD40_PAC1"/>
</dbReference>
<dbReference type="SUPFAM" id="SSF50960">
    <property type="entry name" value="TolB, C-terminal domain"/>
    <property type="match status" value="1"/>
</dbReference>
<evidence type="ECO:0000313" key="7">
    <source>
        <dbReference type="Proteomes" id="UP000326354"/>
    </source>
</evidence>
<dbReference type="PRINTS" id="PR00320">
    <property type="entry name" value="GPROTEINBRPT"/>
</dbReference>
<feature type="coiled-coil region" evidence="4">
    <location>
        <begin position="638"/>
        <end position="665"/>
    </location>
</feature>
<feature type="repeat" description="WD" evidence="3">
    <location>
        <begin position="1019"/>
        <end position="1060"/>
    </location>
</feature>
<name>A0A5S9IR77_UABAM</name>
<dbReference type="GO" id="GO:0010992">
    <property type="term" value="P:ubiquitin recycling"/>
    <property type="evidence" value="ECO:0007669"/>
    <property type="project" value="TreeGrafter"/>
</dbReference>
<dbReference type="CDD" id="cd00200">
    <property type="entry name" value="WD40"/>
    <property type="match status" value="2"/>
</dbReference>
<dbReference type="Proteomes" id="UP000326354">
    <property type="component" value="Chromosome"/>
</dbReference>
<dbReference type="Pfam" id="PF00400">
    <property type="entry name" value="WD40"/>
    <property type="match status" value="13"/>
</dbReference>
<feature type="repeat" description="WD" evidence="3">
    <location>
        <begin position="776"/>
        <end position="817"/>
    </location>
</feature>
<evidence type="ECO:0000256" key="3">
    <source>
        <dbReference type="PROSITE-ProRule" id="PRU00221"/>
    </source>
</evidence>
<feature type="repeat" description="WD" evidence="3">
    <location>
        <begin position="897"/>
        <end position="928"/>
    </location>
</feature>
<dbReference type="InterPro" id="IPR016024">
    <property type="entry name" value="ARM-type_fold"/>
</dbReference>
<dbReference type="InterPro" id="IPR011047">
    <property type="entry name" value="Quinoprotein_ADH-like_sf"/>
</dbReference>
<dbReference type="SUPFAM" id="SSF52129">
    <property type="entry name" value="Caspase-like"/>
    <property type="match status" value="1"/>
</dbReference>
<dbReference type="SUPFAM" id="SSF50978">
    <property type="entry name" value="WD40 repeat-like"/>
    <property type="match status" value="2"/>
</dbReference>
<feature type="repeat" description="WD" evidence="3">
    <location>
        <begin position="734"/>
        <end position="775"/>
    </location>
</feature>
<gene>
    <name evidence="6" type="ORF">UABAM_04532</name>
</gene>
<feature type="repeat" description="WD" evidence="3">
    <location>
        <begin position="1061"/>
        <end position="1102"/>
    </location>
</feature>
<dbReference type="EMBL" id="AP019860">
    <property type="protein sequence ID" value="BBM86146.1"/>
    <property type="molecule type" value="Genomic_DNA"/>
</dbReference>
<dbReference type="SMART" id="SM00320">
    <property type="entry name" value="WD40"/>
    <property type="match status" value="19"/>
</dbReference>
<reference evidence="6 7" key="1">
    <citation type="submission" date="2019-08" db="EMBL/GenBank/DDBJ databases">
        <title>Complete genome sequence of Candidatus Uab amorphum.</title>
        <authorList>
            <person name="Shiratori T."/>
            <person name="Suzuki S."/>
            <person name="Kakizawa Y."/>
            <person name="Ishida K."/>
        </authorList>
    </citation>
    <scope>NUCLEOTIDE SEQUENCE [LARGE SCALE GENOMIC DNA]</scope>
    <source>
        <strain evidence="6 7">SRT547</strain>
    </source>
</reference>
<sequence>MSNNHLKRYIFFLCLVSSIFSQNTSELIEQLQQQKMQAIEKLLENETEAKNTIPLLKKIADEALDENKHMLFFYAMKAIRMIEQNSRSRTNFPFSRSSLSRTRSIAHQNTNIGGITILGSSQDFRQRLKYGKRHALVVGINKYQHYTPLSAPNFDAAAVASILSSRYGFENVVYLCDEIPKNIYSTEELVLKKENVNQKTYTTKYGTEKIIVATNYIKKSIIQQHLDHMCSLTGENDALLFFYAGHGTKGAIIAANSQDHSSNLPLKEVAEKLSNSQGRHILMVLDSCFSGSILQEEFKPELKGYKDKYLAPRIGENIDRVFSRRAFQVITAGTGSEVVADKLGVSTKYAELTKAGEHSPFSAVFIQALKGLTGREDGIQLASDLGYYMTTSLVNDKRLEASQTPRYTCLSGNGDFMFFPKTKVLNPKLIAPLYLDEESYQEIRASTCEALKNFILHPRHTPKEQLHLTKNALTHVIGLLSATDAKVQFAGVKFVHNVAQKFVVADVEEFRNFVSPISRFLHSQTRKLVQKRHQETENMAHVASLSLKLLSIYANNNAVDSLKNYVQTYQKPLWENSSEDYFLPPDIKKITNKLLGDLPSGVEKQLLFWALKNDTYHTLNTQGISKILSYDKMCQKIVQDAEVMLKQAEKSYNELMRILSKQQNEKQICDLQEIETLYEEFGAIALEAIKHIRKVQSGKLVYLKKLQTIRKKCSDLVLLSLKRLHSRVVWKTPTFGHQEAINAVAQSKCRKFLASAAENQTVILWDVTTGKKVHILSDSELFVGALAFSNDGRVLASGTEQGKVKLWDTLTGKEKTLVNIGFQIHCFAFSADDKYLVVGGEKTVVIDLATEKQRNLEIKQRTFSTCFLADQQQIAFGLQNGQIVIYDTKLFEKVHSLHGHKRSVTSLDYHLKNKTLASGSADKTIKIWRNDKCEQTLYGHSSRIMNVKFRSDGKFIVSGSSDQTIKIWNLKNNTPQTLRGHSRSVNFVAYSPNENHIISSAFENIHIWEIKSARELRKIPTHTGAVFSIDHAPQEKMIISGGIDRTLKLWNSEDGSLITTLKGHREAIDSVSYNRQKKTIASSSRDGNIFIWSKESHEIIDSFHFSPSANHVKYDPSGKYLVASLENGTIKIWENHKLVRNIKKHSSPIVDLVCLENKIISADENTIYVWDLKNGQQQHIINDYHNINALAYDESSKTMAIGFNNGSIILLRDGEKIVELEAHDYFVSSLLFNNNHLISVSQDDDTICIWDLNTHRQIAKLKDDYLAVLDIKSTHNGKYLISAGLDGTIRKWNIFFDKSKVKKFTSAIKALDYHPKQKLICGLENQQIYQWQPQENFLRQIDKNTPLNSICYDDRGNHVAYISKNKMHIHKITAKNSTESFSHTKALVEQTGDSKVTIHFPATRTSTVLSTDLHVFSFCISYPLIALGSLDGSIEIWNIGNIPKPKKIATFPAAHKYTVRSLAISPTKKILASGSDDDIQLWNIENKQQMHTFLGHSNSVKSLTFDSQEKYLISGAADKTIRVWDIQKQRPLYVLREHTDSVESLIYIKDQYLISASNDKTIRLWNLPSHQFTIHSIPKWLLHTPTARMFHKSPHQDFARWFLQTLQESPEKITCFLYKVNVDMSLEKVKKRYLWYSE</sequence>
<feature type="coiled-coil region" evidence="4">
    <location>
        <begin position="21"/>
        <end position="48"/>
    </location>
</feature>
<dbReference type="Gene3D" id="3.40.50.1460">
    <property type="match status" value="1"/>
</dbReference>
<dbReference type="Pfam" id="PF00656">
    <property type="entry name" value="Peptidase_C14"/>
    <property type="match status" value="1"/>
</dbReference>
<accession>A0A5S9IR77</accession>
<evidence type="ECO:0000313" key="6">
    <source>
        <dbReference type="EMBL" id="BBM86146.1"/>
    </source>
</evidence>
<proteinExistence type="predicted"/>
<dbReference type="GO" id="GO:0005737">
    <property type="term" value="C:cytoplasm"/>
    <property type="evidence" value="ECO:0007669"/>
    <property type="project" value="TreeGrafter"/>
</dbReference>
<dbReference type="PROSITE" id="PS50294">
    <property type="entry name" value="WD_REPEATS_REGION"/>
    <property type="match status" value="9"/>
</dbReference>
<dbReference type="InterPro" id="IPR015943">
    <property type="entry name" value="WD40/YVTN_repeat-like_dom_sf"/>
</dbReference>
<dbReference type="RefSeq" id="WP_151970220.1">
    <property type="nucleotide sequence ID" value="NZ_AP019860.1"/>
</dbReference>
<dbReference type="SUPFAM" id="SSF50998">
    <property type="entry name" value="Quinoprotein alcohol dehydrogenase-like"/>
    <property type="match status" value="1"/>
</dbReference>
<dbReference type="InterPro" id="IPR029030">
    <property type="entry name" value="Caspase-like_dom_sf"/>
</dbReference>
<feature type="repeat" description="WD" evidence="3">
    <location>
        <begin position="978"/>
        <end position="1018"/>
    </location>
</feature>
<feature type="repeat" description="WD" evidence="3">
    <location>
        <begin position="1112"/>
        <end position="1134"/>
    </location>
</feature>
<dbReference type="InterPro" id="IPR036322">
    <property type="entry name" value="WD40_repeat_dom_sf"/>
</dbReference>
<feature type="repeat" description="WD" evidence="3">
    <location>
        <begin position="1535"/>
        <end position="1575"/>
    </location>
</feature>
<feature type="repeat" description="WD" evidence="3">
    <location>
        <begin position="937"/>
        <end position="978"/>
    </location>
</feature>
<dbReference type="SUPFAM" id="SSF48371">
    <property type="entry name" value="ARM repeat"/>
    <property type="match status" value="1"/>
</dbReference>
<dbReference type="KEGG" id="uam:UABAM_04532"/>
<dbReference type="OrthoDB" id="500003at2"/>
<feature type="repeat" description="WD" evidence="3">
    <location>
        <begin position="1452"/>
        <end position="1492"/>
    </location>
</feature>
<dbReference type="PANTHER" id="PTHR19849">
    <property type="entry name" value="PHOSPHOLIPASE A-2-ACTIVATING PROTEIN"/>
    <property type="match status" value="1"/>
</dbReference>
<dbReference type="InterPro" id="IPR019775">
    <property type="entry name" value="WD40_repeat_CS"/>
</dbReference>
<protein>
    <recommendedName>
        <fullName evidence="5">Peptidase C14 caspase domain-containing protein</fullName>
    </recommendedName>
</protein>
<dbReference type="PANTHER" id="PTHR19849:SF1">
    <property type="entry name" value="F-BOX_WD REPEAT-CONTAINING PROTEIN 7"/>
    <property type="match status" value="1"/>
</dbReference>
<dbReference type="PROSITE" id="PS00678">
    <property type="entry name" value="WD_REPEATS_1"/>
    <property type="match status" value="5"/>
</dbReference>
<dbReference type="Gene3D" id="2.130.10.10">
    <property type="entry name" value="YVTN repeat-like/Quinoprotein amine dehydrogenase"/>
    <property type="match status" value="5"/>
</dbReference>
<keyword evidence="1 3" id="KW-0853">WD repeat</keyword>
<dbReference type="InterPro" id="IPR011600">
    <property type="entry name" value="Pept_C14_caspase"/>
</dbReference>
<feature type="repeat" description="WD" evidence="3">
    <location>
        <begin position="1493"/>
        <end position="1534"/>
    </location>
</feature>
<keyword evidence="7" id="KW-1185">Reference proteome</keyword>